<evidence type="ECO:0000256" key="2">
    <source>
        <dbReference type="ARBA" id="ARBA00022448"/>
    </source>
</evidence>
<dbReference type="PROSITE" id="PS50893">
    <property type="entry name" value="ABC_TRANSPORTER_2"/>
    <property type="match status" value="1"/>
</dbReference>
<name>A0ABV9Q4A7_9BACL</name>
<dbReference type="Pfam" id="PF00005">
    <property type="entry name" value="ABC_tran"/>
    <property type="match status" value="1"/>
</dbReference>
<evidence type="ECO:0000256" key="1">
    <source>
        <dbReference type="ARBA" id="ARBA00005417"/>
    </source>
</evidence>
<dbReference type="SMART" id="SM00382">
    <property type="entry name" value="AAA"/>
    <property type="match status" value="1"/>
</dbReference>
<dbReference type="CDD" id="cd03257">
    <property type="entry name" value="ABC_NikE_OppD_transporters"/>
    <property type="match status" value="1"/>
</dbReference>
<accession>A0ABV9Q4A7</accession>
<keyword evidence="7" id="KW-1185">Reference proteome</keyword>
<dbReference type="PANTHER" id="PTHR43776:SF7">
    <property type="entry name" value="D,D-DIPEPTIDE TRANSPORT ATP-BINDING PROTEIN DDPF-RELATED"/>
    <property type="match status" value="1"/>
</dbReference>
<evidence type="ECO:0000313" key="7">
    <source>
        <dbReference type="Proteomes" id="UP001596002"/>
    </source>
</evidence>
<dbReference type="SUPFAM" id="SSF52540">
    <property type="entry name" value="P-loop containing nucleoside triphosphate hydrolases"/>
    <property type="match status" value="1"/>
</dbReference>
<dbReference type="InterPro" id="IPR050319">
    <property type="entry name" value="ABC_transp_ATP-bind"/>
</dbReference>
<dbReference type="RefSeq" id="WP_380027236.1">
    <property type="nucleotide sequence ID" value="NZ_JBHSHC010000118.1"/>
</dbReference>
<keyword evidence="2" id="KW-0813">Transport</keyword>
<comment type="similarity">
    <text evidence="1">Belongs to the ABC transporter superfamily.</text>
</comment>
<dbReference type="InterPro" id="IPR017871">
    <property type="entry name" value="ABC_transporter-like_CS"/>
</dbReference>
<dbReference type="Proteomes" id="UP001596002">
    <property type="component" value="Unassembled WGS sequence"/>
</dbReference>
<dbReference type="InterPro" id="IPR003593">
    <property type="entry name" value="AAA+_ATPase"/>
</dbReference>
<comment type="caution">
    <text evidence="6">The sequence shown here is derived from an EMBL/GenBank/DDBJ whole genome shotgun (WGS) entry which is preliminary data.</text>
</comment>
<evidence type="ECO:0000313" key="6">
    <source>
        <dbReference type="EMBL" id="MFC4769099.1"/>
    </source>
</evidence>
<dbReference type="PANTHER" id="PTHR43776">
    <property type="entry name" value="TRANSPORT ATP-BINDING PROTEIN"/>
    <property type="match status" value="1"/>
</dbReference>
<sequence length="257" mass="28627">MKTLLEVKQISKSYSADVKALTDISFTVGEGECLGLVGESGSGKSTLAKLILGLERPDRGEIILNGVHFHTLKGRSLRDARKHVQVVFQDPTASLNPRLPIWKAVIEPLENYPDVTPAFLSEVRNSKREMAAVLLDRVGLGQELLDRYPHQLSGGQRQRVAIARGLSLQPKLLICDEPTSSLDVSIQAQILNLLKELRNEFNMSYLLISHDMASVRFMSDRIAVLKNGNLVDLFTSEELFSSERQVYTRQMVEAAVL</sequence>
<keyword evidence="3" id="KW-0547">Nucleotide-binding</keyword>
<keyword evidence="4 6" id="KW-0067">ATP-binding</keyword>
<dbReference type="GO" id="GO:0005524">
    <property type="term" value="F:ATP binding"/>
    <property type="evidence" value="ECO:0007669"/>
    <property type="project" value="UniProtKB-KW"/>
</dbReference>
<protein>
    <submittedName>
        <fullName evidence="6">ABC transporter ATP-binding protein</fullName>
    </submittedName>
</protein>
<evidence type="ECO:0000256" key="3">
    <source>
        <dbReference type="ARBA" id="ARBA00022741"/>
    </source>
</evidence>
<evidence type="ECO:0000256" key="4">
    <source>
        <dbReference type="ARBA" id="ARBA00022840"/>
    </source>
</evidence>
<organism evidence="6 7">
    <name type="scientific">Effusibacillus consociatus</name>
    <dbReference type="NCBI Taxonomy" id="1117041"/>
    <lineage>
        <taxon>Bacteria</taxon>
        <taxon>Bacillati</taxon>
        <taxon>Bacillota</taxon>
        <taxon>Bacilli</taxon>
        <taxon>Bacillales</taxon>
        <taxon>Alicyclobacillaceae</taxon>
        <taxon>Effusibacillus</taxon>
    </lineage>
</organism>
<reference evidence="7" key="1">
    <citation type="journal article" date="2019" name="Int. J. Syst. Evol. Microbiol.">
        <title>The Global Catalogue of Microorganisms (GCM) 10K type strain sequencing project: providing services to taxonomists for standard genome sequencing and annotation.</title>
        <authorList>
            <consortium name="The Broad Institute Genomics Platform"/>
            <consortium name="The Broad Institute Genome Sequencing Center for Infectious Disease"/>
            <person name="Wu L."/>
            <person name="Ma J."/>
        </authorList>
    </citation>
    <scope>NUCLEOTIDE SEQUENCE [LARGE SCALE GENOMIC DNA]</scope>
    <source>
        <strain evidence="7">WYCCWR 12678</strain>
    </source>
</reference>
<dbReference type="EMBL" id="JBHSHC010000118">
    <property type="protein sequence ID" value="MFC4769099.1"/>
    <property type="molecule type" value="Genomic_DNA"/>
</dbReference>
<dbReference type="InterPro" id="IPR003439">
    <property type="entry name" value="ABC_transporter-like_ATP-bd"/>
</dbReference>
<dbReference type="InterPro" id="IPR027417">
    <property type="entry name" value="P-loop_NTPase"/>
</dbReference>
<gene>
    <name evidence="6" type="ORF">ACFO8Q_17345</name>
</gene>
<evidence type="ECO:0000259" key="5">
    <source>
        <dbReference type="PROSITE" id="PS50893"/>
    </source>
</evidence>
<dbReference type="Gene3D" id="3.40.50.300">
    <property type="entry name" value="P-loop containing nucleotide triphosphate hydrolases"/>
    <property type="match status" value="1"/>
</dbReference>
<feature type="domain" description="ABC transporter" evidence="5">
    <location>
        <begin position="5"/>
        <end position="252"/>
    </location>
</feature>
<dbReference type="PROSITE" id="PS00211">
    <property type="entry name" value="ABC_TRANSPORTER_1"/>
    <property type="match status" value="1"/>
</dbReference>
<proteinExistence type="inferred from homology"/>